<sequence>MILFAADNHYGTHAGKNLFECLRPHHEIHFDEDDWRCLMEENLVENYDLLMFHLIGGTCDIPAPGPVAEQHVKEYLQAGKPMFLLHGSSAAFWQCAWWRAIVGFRWVRKDDPDGFTPSSHPIRPYLVEVAKSRHPLCQQLQDVAQPSDEIYINLEQSCPATTLMTTTIEEGTFPMAYETITSWGGKILSYLPGHAPAAVRQPSNVTNCRSIIEYLVTST</sequence>
<proteinExistence type="predicted"/>
<evidence type="ECO:0000313" key="2">
    <source>
        <dbReference type="EMBL" id="MAH64499.1"/>
    </source>
</evidence>
<dbReference type="Proteomes" id="UP000226525">
    <property type="component" value="Unassembled WGS sequence"/>
</dbReference>
<accession>A0A2D6YMW1</accession>
<dbReference type="Gene3D" id="3.40.50.880">
    <property type="match status" value="1"/>
</dbReference>
<dbReference type="Pfam" id="PF06283">
    <property type="entry name" value="ThuA"/>
    <property type="match status" value="1"/>
</dbReference>
<organism evidence="2 3">
    <name type="scientific">SAR324 cluster bacterium</name>
    <dbReference type="NCBI Taxonomy" id="2024889"/>
    <lineage>
        <taxon>Bacteria</taxon>
        <taxon>Deltaproteobacteria</taxon>
        <taxon>SAR324 cluster</taxon>
    </lineage>
</organism>
<evidence type="ECO:0000259" key="1">
    <source>
        <dbReference type="Pfam" id="PF06283"/>
    </source>
</evidence>
<dbReference type="SUPFAM" id="SSF52317">
    <property type="entry name" value="Class I glutamine amidotransferase-like"/>
    <property type="match status" value="1"/>
</dbReference>
<dbReference type="EMBL" id="NZEX01000165">
    <property type="protein sequence ID" value="MAH64499.1"/>
    <property type="molecule type" value="Genomic_DNA"/>
</dbReference>
<gene>
    <name evidence="2" type="ORF">CMN54_13865</name>
</gene>
<reference evidence="3" key="1">
    <citation type="submission" date="2017-09" db="EMBL/GenBank/DDBJ databases">
        <title>The Reconstruction of 2,631 Draft Metagenome-Assembled Genomes from the Global Oceans.</title>
        <authorList>
            <person name="Tully B.J."/>
            <person name="Graham E.D."/>
            <person name="Heidelberg J.F."/>
        </authorList>
    </citation>
    <scope>NUCLEOTIDE SEQUENCE [LARGE SCALE GENOMIC DNA]</scope>
</reference>
<evidence type="ECO:0000313" key="3">
    <source>
        <dbReference type="Proteomes" id="UP000226525"/>
    </source>
</evidence>
<protein>
    <recommendedName>
        <fullName evidence="1">ThuA-like domain-containing protein</fullName>
    </recommendedName>
</protein>
<dbReference type="AlphaFoldDB" id="A0A2D6YMW1"/>
<name>A0A2D6YMW1_9DELT</name>
<comment type="caution">
    <text evidence="2">The sequence shown here is derived from an EMBL/GenBank/DDBJ whole genome shotgun (WGS) entry which is preliminary data.</text>
</comment>
<dbReference type="InterPro" id="IPR029010">
    <property type="entry name" value="ThuA-like"/>
</dbReference>
<dbReference type="InterPro" id="IPR029062">
    <property type="entry name" value="Class_I_gatase-like"/>
</dbReference>
<feature type="domain" description="ThuA-like" evidence="1">
    <location>
        <begin position="9"/>
        <end position="205"/>
    </location>
</feature>